<accession>A0A6A4WPX3</accession>
<dbReference type="Proteomes" id="UP000440578">
    <property type="component" value="Unassembled WGS sequence"/>
</dbReference>
<evidence type="ECO:0000313" key="2">
    <source>
        <dbReference type="EMBL" id="KAF0309526.1"/>
    </source>
</evidence>
<feature type="signal peptide" evidence="1">
    <location>
        <begin position="1"/>
        <end position="29"/>
    </location>
</feature>
<evidence type="ECO:0000256" key="1">
    <source>
        <dbReference type="SAM" id="SignalP"/>
    </source>
</evidence>
<keyword evidence="1" id="KW-0732">Signal</keyword>
<dbReference type="EMBL" id="VIIS01000390">
    <property type="protein sequence ID" value="KAF0309526.1"/>
    <property type="molecule type" value="Genomic_DNA"/>
</dbReference>
<comment type="caution">
    <text evidence="2">The sequence shown here is derived from an EMBL/GenBank/DDBJ whole genome shotgun (WGS) entry which is preliminary data.</text>
</comment>
<reference evidence="2 3" key="1">
    <citation type="submission" date="2019-07" db="EMBL/GenBank/DDBJ databases">
        <title>Draft genome assembly of a fouling barnacle, Amphibalanus amphitrite (Darwin, 1854): The first reference genome for Thecostraca.</title>
        <authorList>
            <person name="Kim W."/>
        </authorList>
    </citation>
    <scope>NUCLEOTIDE SEQUENCE [LARGE SCALE GENOMIC DNA]</scope>
    <source>
        <strain evidence="2">SNU_AA5</strain>
        <tissue evidence="2">Soma without cirri and trophi</tissue>
    </source>
</reference>
<dbReference type="AlphaFoldDB" id="A0A6A4WPX3"/>
<evidence type="ECO:0000313" key="3">
    <source>
        <dbReference type="Proteomes" id="UP000440578"/>
    </source>
</evidence>
<organism evidence="2 3">
    <name type="scientific">Amphibalanus amphitrite</name>
    <name type="common">Striped barnacle</name>
    <name type="synonym">Balanus amphitrite</name>
    <dbReference type="NCBI Taxonomy" id="1232801"/>
    <lineage>
        <taxon>Eukaryota</taxon>
        <taxon>Metazoa</taxon>
        <taxon>Ecdysozoa</taxon>
        <taxon>Arthropoda</taxon>
        <taxon>Crustacea</taxon>
        <taxon>Multicrustacea</taxon>
        <taxon>Cirripedia</taxon>
        <taxon>Thoracica</taxon>
        <taxon>Thoracicalcarea</taxon>
        <taxon>Balanomorpha</taxon>
        <taxon>Balanoidea</taxon>
        <taxon>Balanidae</taxon>
        <taxon>Amphibalaninae</taxon>
        <taxon>Amphibalanus</taxon>
    </lineage>
</organism>
<protein>
    <submittedName>
        <fullName evidence="2">Uncharacterized protein</fullName>
    </submittedName>
</protein>
<sequence>MAISRGESPRSRWLLKLLISLVLIGAVMGRPSGQPAVCGRSCCSVLPSCVDAKKVTCDCPHMDEMVLRRGDIPSTAQGVAIRNTRHVILEEDAIGDLSSLVNLTVSDVGQLEIRRDGMASHNQTRLRSVLFQSIQSLQAQSHSFTGIWQTETAVRMQLIKELHVMSNAFSYQAIETGPRIPESRHSNRPFTDRTGACRACIERRTLIGRRSRGNP</sequence>
<feature type="chain" id="PRO_5025481991" evidence="1">
    <location>
        <begin position="30"/>
        <end position="215"/>
    </location>
</feature>
<proteinExistence type="predicted"/>
<keyword evidence="3" id="KW-1185">Reference proteome</keyword>
<name>A0A6A4WPX3_AMPAM</name>
<dbReference type="OrthoDB" id="6404115at2759"/>
<gene>
    <name evidence="2" type="ORF">FJT64_019335</name>
</gene>